<dbReference type="InterPro" id="IPR004629">
    <property type="entry name" value="WecG_TagA_CpsF"/>
</dbReference>
<accession>A0A2N3IC51</accession>
<reference evidence="3 4" key="1">
    <citation type="submission" date="2017-06" db="EMBL/GenBank/DDBJ databases">
        <title>Raineya orbicola gen. nov., sp. nov. a slightly thermophilic bacterium of the phylum Bacteroidetes and the description of Raineyaceae fam. nov.</title>
        <authorList>
            <person name="Albuquerque L."/>
            <person name="Polonia A.R.M."/>
            <person name="Barroso C."/>
            <person name="Froufe H.J.C."/>
            <person name="Lage O."/>
            <person name="Lobo-Da-Cunha A."/>
            <person name="Egas C."/>
            <person name="Da Costa M.S."/>
        </authorList>
    </citation>
    <scope>NUCLEOTIDE SEQUENCE [LARGE SCALE GENOMIC DNA]</scope>
    <source>
        <strain evidence="3 4">SPSPC-11</strain>
    </source>
</reference>
<dbReference type="EMBL" id="NKXO01000029">
    <property type="protein sequence ID" value="PKQ67855.1"/>
    <property type="molecule type" value="Genomic_DNA"/>
</dbReference>
<keyword evidence="2 3" id="KW-0808">Transferase</keyword>
<proteinExistence type="predicted"/>
<evidence type="ECO:0000256" key="1">
    <source>
        <dbReference type="ARBA" id="ARBA00022676"/>
    </source>
</evidence>
<keyword evidence="4" id="KW-1185">Reference proteome</keyword>
<evidence type="ECO:0000256" key="2">
    <source>
        <dbReference type="ARBA" id="ARBA00022679"/>
    </source>
</evidence>
<organism evidence="3 4">
    <name type="scientific">Raineya orbicola</name>
    <dbReference type="NCBI Taxonomy" id="2016530"/>
    <lineage>
        <taxon>Bacteria</taxon>
        <taxon>Pseudomonadati</taxon>
        <taxon>Bacteroidota</taxon>
        <taxon>Cytophagia</taxon>
        <taxon>Cytophagales</taxon>
        <taxon>Raineyaceae</taxon>
        <taxon>Raineya</taxon>
    </lineage>
</organism>
<dbReference type="Proteomes" id="UP000233387">
    <property type="component" value="Unassembled WGS sequence"/>
</dbReference>
<dbReference type="GO" id="GO:0016758">
    <property type="term" value="F:hexosyltransferase activity"/>
    <property type="evidence" value="ECO:0007669"/>
    <property type="project" value="TreeGrafter"/>
</dbReference>
<gene>
    <name evidence="3" type="ORF">Rain11_1873</name>
</gene>
<evidence type="ECO:0000313" key="4">
    <source>
        <dbReference type="Proteomes" id="UP000233387"/>
    </source>
</evidence>
<dbReference type="CDD" id="cd06533">
    <property type="entry name" value="Glyco_transf_WecG_TagA"/>
    <property type="match status" value="1"/>
</dbReference>
<dbReference type="PANTHER" id="PTHR34136">
    <property type="match status" value="1"/>
</dbReference>
<evidence type="ECO:0000313" key="3">
    <source>
        <dbReference type="EMBL" id="PKQ67855.1"/>
    </source>
</evidence>
<dbReference type="NCBIfam" id="TIGR00696">
    <property type="entry name" value="wecG_tagA_cpsF"/>
    <property type="match status" value="1"/>
</dbReference>
<dbReference type="Pfam" id="PF03808">
    <property type="entry name" value="Glyco_tran_WecG"/>
    <property type="match status" value="1"/>
</dbReference>
<dbReference type="PANTHER" id="PTHR34136:SF1">
    <property type="entry name" value="UDP-N-ACETYL-D-MANNOSAMINURONIC ACID TRANSFERASE"/>
    <property type="match status" value="1"/>
</dbReference>
<dbReference type="RefSeq" id="WP_243390576.1">
    <property type="nucleotide sequence ID" value="NZ_NKXO01000029.1"/>
</dbReference>
<comment type="caution">
    <text evidence="3">The sequence shown here is derived from an EMBL/GenBank/DDBJ whole genome shotgun (WGS) entry which is preliminary data.</text>
</comment>
<name>A0A2N3IC51_9BACT</name>
<sequence>MENAVKVLGIPLYNQNIPRAVAELIRICKEEKPQNRLVSATGAHGLVYAQENENFAKILQNFYWNLPDGMPGVWIGRWKGAKQMQRCYGPGFFAETMQKTASTPIKHFFCGGKEGVAEELKEKCGKKFGNYNIVGTFCPPFREMTDEEMRELGHKIQESGAEVVWIGLSTPKQELFATRLAKFVECHFIITVGAAFDFHTDKVKQAPRWVQNIGMEWFFRLLMEPKRLYKRYLHIVPKFIYLNFLEFLKLRKV</sequence>
<protein>
    <submittedName>
        <fullName evidence="3">Glycosyltransferase, WecB/TagA/CpsF family</fullName>
    </submittedName>
</protein>
<keyword evidence="1" id="KW-0328">Glycosyltransferase</keyword>
<dbReference type="AlphaFoldDB" id="A0A2N3IC51"/>